<dbReference type="EMBL" id="BMAT01010094">
    <property type="protein sequence ID" value="GFS20144.1"/>
    <property type="molecule type" value="Genomic_DNA"/>
</dbReference>
<name>A0AAV4JBF6_9GAST</name>
<evidence type="ECO:0000313" key="11">
    <source>
        <dbReference type="EMBL" id="GFS20144.1"/>
    </source>
</evidence>
<dbReference type="GO" id="GO:0004930">
    <property type="term" value="F:G protein-coupled receptor activity"/>
    <property type="evidence" value="ECO:0007669"/>
    <property type="project" value="UniProtKB-KW"/>
</dbReference>
<evidence type="ECO:0000256" key="6">
    <source>
        <dbReference type="ARBA" id="ARBA00023170"/>
    </source>
</evidence>
<sequence>MLSVAPWLCGRYSALGLRAPAFEDAYIKSLERAIQTYHLASFITQLWTVEKSRWYGREMRFNCLFSMCADVSSKQPPSTHVSTTSAPSNITPTAEDENFFPFHADTLFFSNLSLVVGLSNNETTHLPTEGQRSSLNIPNEDDERSSTTSCCAPELMKNIETQTEDLVDTLVMAAKAQGHSENFSVAMQLGDAKLENENNLLSPNVLYSKIGNDSLYPIDVNQTIRTTLNITEGSPTTNALSNNTTITNTTTTTTTTTASGNKNVRIWEKGIVKRELLDPFLTYFRCFMIIPVVMSVISVVLTVSVFRNKAFIYQGKPLVISFNIFEGLKVVAFLFFRLVKLFVGNSQITWNSWYAKFFVYYIMWLPIGLGRIGFLHNGLITLDRFFTVAFPLRRYGKRLVTQPKICIVVIVISMFTYQVAPMILFFREVQPILDYEKTFSKDEIISEIYVTNPEAFRVYMLVLTIGDALFVYIPLLLALIFNTLTIISLWRHEKAVRATLKDSTCSNASRALSKSQAVKRQTNNMIVVSSLIFAVLVLWRRLLPLAALFVKDFGEGRRETHLYILLNDIFILLDCVSPLVNIISYISLGSQFRRRLKEILVPAVPRNDRLSSSKSNTDSG</sequence>
<proteinExistence type="predicted"/>
<evidence type="ECO:0000259" key="10">
    <source>
        <dbReference type="PROSITE" id="PS50262"/>
    </source>
</evidence>
<comment type="caution">
    <text evidence="11">The sequence shown here is derived from an EMBL/GenBank/DDBJ whole genome shotgun (WGS) entry which is preliminary data.</text>
</comment>
<feature type="transmembrane region" description="Helical" evidence="9">
    <location>
        <begin position="282"/>
        <end position="306"/>
    </location>
</feature>
<dbReference type="Gene3D" id="1.20.1070.10">
    <property type="entry name" value="Rhodopsin 7-helix transmembrane proteins"/>
    <property type="match status" value="1"/>
</dbReference>
<evidence type="ECO:0000256" key="9">
    <source>
        <dbReference type="SAM" id="Phobius"/>
    </source>
</evidence>
<dbReference type="PROSITE" id="PS00237">
    <property type="entry name" value="G_PROTEIN_RECEP_F1_1"/>
    <property type="match status" value="1"/>
</dbReference>
<evidence type="ECO:0000256" key="3">
    <source>
        <dbReference type="ARBA" id="ARBA00022989"/>
    </source>
</evidence>
<protein>
    <recommendedName>
        <fullName evidence="10">G-protein coupled receptors family 1 profile domain-containing protein</fullName>
    </recommendedName>
</protein>
<evidence type="ECO:0000256" key="7">
    <source>
        <dbReference type="ARBA" id="ARBA00023224"/>
    </source>
</evidence>
<keyword evidence="7" id="KW-0807">Transducer</keyword>
<dbReference type="PANTHER" id="PTHR45695">
    <property type="entry name" value="LEUCOKININ RECEPTOR-RELATED"/>
    <property type="match status" value="1"/>
</dbReference>
<evidence type="ECO:0000313" key="12">
    <source>
        <dbReference type="Proteomes" id="UP000762676"/>
    </source>
</evidence>
<feature type="transmembrane region" description="Helical" evidence="9">
    <location>
        <begin position="318"/>
        <end position="338"/>
    </location>
</feature>
<accession>A0AAV4JBF6</accession>
<dbReference type="GO" id="GO:0005886">
    <property type="term" value="C:plasma membrane"/>
    <property type="evidence" value="ECO:0007669"/>
    <property type="project" value="TreeGrafter"/>
</dbReference>
<evidence type="ECO:0000256" key="4">
    <source>
        <dbReference type="ARBA" id="ARBA00023040"/>
    </source>
</evidence>
<evidence type="ECO:0000256" key="5">
    <source>
        <dbReference type="ARBA" id="ARBA00023136"/>
    </source>
</evidence>
<keyword evidence="5 9" id="KW-0472">Membrane</keyword>
<evidence type="ECO:0000256" key="1">
    <source>
        <dbReference type="ARBA" id="ARBA00004141"/>
    </source>
</evidence>
<evidence type="ECO:0000256" key="8">
    <source>
        <dbReference type="SAM" id="MobiDB-lite"/>
    </source>
</evidence>
<feature type="domain" description="G-protein coupled receptors family 1 profile" evidence="10">
    <location>
        <begin position="297"/>
        <end position="585"/>
    </location>
</feature>
<organism evidence="11 12">
    <name type="scientific">Elysia marginata</name>
    <dbReference type="NCBI Taxonomy" id="1093978"/>
    <lineage>
        <taxon>Eukaryota</taxon>
        <taxon>Metazoa</taxon>
        <taxon>Spiralia</taxon>
        <taxon>Lophotrochozoa</taxon>
        <taxon>Mollusca</taxon>
        <taxon>Gastropoda</taxon>
        <taxon>Heterobranchia</taxon>
        <taxon>Euthyneura</taxon>
        <taxon>Panpulmonata</taxon>
        <taxon>Sacoglossa</taxon>
        <taxon>Placobranchoidea</taxon>
        <taxon>Plakobranchidae</taxon>
        <taxon>Elysia</taxon>
    </lineage>
</organism>
<keyword evidence="12" id="KW-1185">Reference proteome</keyword>
<comment type="subcellular location">
    <subcellularLocation>
        <location evidence="1">Membrane</location>
        <topology evidence="1">Multi-pass membrane protein</topology>
    </subcellularLocation>
</comment>
<dbReference type="InterPro" id="IPR000276">
    <property type="entry name" value="GPCR_Rhodpsn"/>
</dbReference>
<reference evidence="11 12" key="1">
    <citation type="journal article" date="2021" name="Elife">
        <title>Chloroplast acquisition without the gene transfer in kleptoplastic sea slugs, Plakobranchus ocellatus.</title>
        <authorList>
            <person name="Maeda T."/>
            <person name="Takahashi S."/>
            <person name="Yoshida T."/>
            <person name="Shimamura S."/>
            <person name="Takaki Y."/>
            <person name="Nagai Y."/>
            <person name="Toyoda A."/>
            <person name="Suzuki Y."/>
            <person name="Arimoto A."/>
            <person name="Ishii H."/>
            <person name="Satoh N."/>
            <person name="Nishiyama T."/>
            <person name="Hasebe M."/>
            <person name="Maruyama T."/>
            <person name="Minagawa J."/>
            <person name="Obokata J."/>
            <person name="Shigenobu S."/>
        </authorList>
    </citation>
    <scope>NUCLEOTIDE SEQUENCE [LARGE SCALE GENOMIC DNA]</scope>
</reference>
<keyword evidence="3 9" id="KW-1133">Transmembrane helix</keyword>
<dbReference type="PANTHER" id="PTHR45695:SF9">
    <property type="entry name" value="LEUCOKININ RECEPTOR"/>
    <property type="match status" value="1"/>
</dbReference>
<dbReference type="Proteomes" id="UP000762676">
    <property type="component" value="Unassembled WGS sequence"/>
</dbReference>
<feature type="transmembrane region" description="Helical" evidence="9">
    <location>
        <begin position="469"/>
        <end position="490"/>
    </location>
</feature>
<evidence type="ECO:0000256" key="2">
    <source>
        <dbReference type="ARBA" id="ARBA00022692"/>
    </source>
</evidence>
<feature type="region of interest" description="Disordered" evidence="8">
    <location>
        <begin position="125"/>
        <end position="148"/>
    </location>
</feature>
<feature type="transmembrane region" description="Helical" evidence="9">
    <location>
        <begin position="358"/>
        <end position="382"/>
    </location>
</feature>
<dbReference type="AlphaFoldDB" id="A0AAV4JBF6"/>
<keyword evidence="2 9" id="KW-0812">Transmembrane</keyword>
<dbReference type="SUPFAM" id="SSF81321">
    <property type="entry name" value="Family A G protein-coupled receptor-like"/>
    <property type="match status" value="1"/>
</dbReference>
<dbReference type="InterPro" id="IPR017452">
    <property type="entry name" value="GPCR_Rhodpsn_7TM"/>
</dbReference>
<feature type="transmembrane region" description="Helical" evidence="9">
    <location>
        <begin position="562"/>
        <end position="588"/>
    </location>
</feature>
<feature type="compositionally biased region" description="Polar residues" evidence="8">
    <location>
        <begin position="125"/>
        <end position="137"/>
    </location>
</feature>
<gene>
    <name evidence="11" type="ORF">ElyMa_005049700</name>
</gene>
<keyword evidence="4" id="KW-0297">G-protein coupled receptor</keyword>
<dbReference type="PROSITE" id="PS50262">
    <property type="entry name" value="G_PROTEIN_RECEP_F1_2"/>
    <property type="match status" value="1"/>
</dbReference>
<feature type="transmembrane region" description="Helical" evidence="9">
    <location>
        <begin position="403"/>
        <end position="426"/>
    </location>
</feature>
<feature type="transmembrane region" description="Helical" evidence="9">
    <location>
        <begin position="524"/>
        <end position="542"/>
    </location>
</feature>
<keyword evidence="6" id="KW-0675">Receptor</keyword>